<dbReference type="RefSeq" id="WP_307256343.1">
    <property type="nucleotide sequence ID" value="NZ_JAUSUC010000006.1"/>
</dbReference>
<proteinExistence type="predicted"/>
<keyword evidence="2" id="KW-1185">Reference proteome</keyword>
<dbReference type="AlphaFoldDB" id="A0AAJ1WJR5"/>
<accession>A0AAJ1WJR5</accession>
<evidence type="ECO:0000313" key="2">
    <source>
        <dbReference type="Proteomes" id="UP001237207"/>
    </source>
</evidence>
<evidence type="ECO:0000313" key="1">
    <source>
        <dbReference type="EMBL" id="MDQ0214351.1"/>
    </source>
</evidence>
<comment type="caution">
    <text evidence="1">The sequence shown here is derived from an EMBL/GenBank/DDBJ whole genome shotgun (WGS) entry which is preliminary data.</text>
</comment>
<name>A0AAJ1WJR5_9BACI</name>
<dbReference type="EMBL" id="JAUSUC010000006">
    <property type="protein sequence ID" value="MDQ0214351.1"/>
    <property type="molecule type" value="Genomic_DNA"/>
</dbReference>
<gene>
    <name evidence="1" type="ORF">J2S13_000747</name>
</gene>
<organism evidence="1 2">
    <name type="scientific">Oikeobacillus pervagus</name>
    <dbReference type="NCBI Taxonomy" id="1325931"/>
    <lineage>
        <taxon>Bacteria</taxon>
        <taxon>Bacillati</taxon>
        <taxon>Bacillota</taxon>
        <taxon>Bacilli</taxon>
        <taxon>Bacillales</taxon>
        <taxon>Bacillaceae</taxon>
        <taxon>Oikeobacillus</taxon>
    </lineage>
</organism>
<protein>
    <submittedName>
        <fullName evidence="1">HSP20 family molecular chaperone IbpA</fullName>
    </submittedName>
</protein>
<dbReference type="Proteomes" id="UP001237207">
    <property type="component" value="Unassembled WGS sequence"/>
</dbReference>
<sequence length="156" mass="18365">MLPWDWFPTNQTNSNEWFKKMNFQTPTDVEQYVQSMLEKAATLPNIQPQQAEQAGQNDVNEQSPLQLQVFETFDYIYIRMKIDRSEWFDQIKIFHTANKAIIENIPEMGDRQEILLPQLVRKKGATAQYKDGIMEISFPVGVDMQFTEIDLTEKRN</sequence>
<reference evidence="1" key="1">
    <citation type="submission" date="2023-07" db="EMBL/GenBank/DDBJ databases">
        <title>Genomic Encyclopedia of Type Strains, Phase IV (KMG-IV): sequencing the most valuable type-strain genomes for metagenomic binning, comparative biology and taxonomic classification.</title>
        <authorList>
            <person name="Goeker M."/>
        </authorList>
    </citation>
    <scope>NUCLEOTIDE SEQUENCE</scope>
    <source>
        <strain evidence="1">DSM 23947</strain>
    </source>
</reference>